<keyword evidence="3" id="KW-1185">Reference proteome</keyword>
<feature type="compositionally biased region" description="Polar residues" evidence="1">
    <location>
        <begin position="554"/>
        <end position="566"/>
    </location>
</feature>
<feature type="compositionally biased region" description="Basic and acidic residues" evidence="1">
    <location>
        <begin position="496"/>
        <end position="505"/>
    </location>
</feature>
<feature type="compositionally biased region" description="Polar residues" evidence="1">
    <location>
        <begin position="244"/>
        <end position="254"/>
    </location>
</feature>
<feature type="region of interest" description="Disordered" evidence="1">
    <location>
        <begin position="590"/>
        <end position="694"/>
    </location>
</feature>
<feature type="region of interest" description="Disordered" evidence="1">
    <location>
        <begin position="226"/>
        <end position="283"/>
    </location>
</feature>
<feature type="compositionally biased region" description="Basic and acidic residues" evidence="1">
    <location>
        <begin position="405"/>
        <end position="432"/>
    </location>
</feature>
<protein>
    <submittedName>
        <fullName evidence="2">Uncharacterized protein</fullName>
    </submittedName>
</protein>
<feature type="compositionally biased region" description="Polar residues" evidence="1">
    <location>
        <begin position="226"/>
        <end position="235"/>
    </location>
</feature>
<reference evidence="2" key="1">
    <citation type="submission" date="2020-06" db="EMBL/GenBank/DDBJ databases">
        <authorList>
            <consortium name="Plant Systems Biology data submission"/>
        </authorList>
    </citation>
    <scope>NUCLEOTIDE SEQUENCE</scope>
    <source>
        <strain evidence="2">D6</strain>
    </source>
</reference>
<dbReference type="EMBL" id="CAICTM010000925">
    <property type="protein sequence ID" value="CAB9518363.1"/>
    <property type="molecule type" value="Genomic_DNA"/>
</dbReference>
<proteinExistence type="predicted"/>
<feature type="compositionally biased region" description="Polar residues" evidence="1">
    <location>
        <begin position="627"/>
        <end position="642"/>
    </location>
</feature>
<organism evidence="2 3">
    <name type="scientific">Seminavis robusta</name>
    <dbReference type="NCBI Taxonomy" id="568900"/>
    <lineage>
        <taxon>Eukaryota</taxon>
        <taxon>Sar</taxon>
        <taxon>Stramenopiles</taxon>
        <taxon>Ochrophyta</taxon>
        <taxon>Bacillariophyta</taxon>
        <taxon>Bacillariophyceae</taxon>
        <taxon>Bacillariophycidae</taxon>
        <taxon>Naviculales</taxon>
        <taxon>Naviculaceae</taxon>
        <taxon>Seminavis</taxon>
    </lineage>
</organism>
<feature type="region of interest" description="Disordered" evidence="1">
    <location>
        <begin position="553"/>
        <end position="576"/>
    </location>
</feature>
<name>A0A9N8HKA8_9STRA</name>
<dbReference type="Proteomes" id="UP001153069">
    <property type="component" value="Unassembled WGS sequence"/>
</dbReference>
<dbReference type="AlphaFoldDB" id="A0A9N8HKA8"/>
<evidence type="ECO:0000313" key="3">
    <source>
        <dbReference type="Proteomes" id="UP001153069"/>
    </source>
</evidence>
<feature type="compositionally biased region" description="Polar residues" evidence="1">
    <location>
        <begin position="650"/>
        <end position="662"/>
    </location>
</feature>
<feature type="region of interest" description="Disordered" evidence="1">
    <location>
        <begin position="386"/>
        <end position="536"/>
    </location>
</feature>
<gene>
    <name evidence="2" type="ORF">SEMRO_927_G221160.1</name>
</gene>
<feature type="compositionally biased region" description="Basic and acidic residues" evidence="1">
    <location>
        <begin position="442"/>
        <end position="460"/>
    </location>
</feature>
<evidence type="ECO:0000313" key="2">
    <source>
        <dbReference type="EMBL" id="CAB9518363.1"/>
    </source>
</evidence>
<sequence>MSNSREAKAKSLFASLPGFDPSRHLGKDFIPTKEFVEQLVDNRIAYLDGLLEKEILPEGCISRDFFEQAALQFLCAKRSKNPPLSREGLILLLTMIFKTNLTGNQEAMNFYHHFDDSAVHSAVHENMFPARSTLASNLKKFSFEVEKGTVIIRGVSGYEVLALQSVFPLAIIHYNKHFPGKPFGISRIEELARHLKYSKIGITGRRGILGFLAPSSPNPQYLTNAKASAKKQTNGLVPGPSKHQIASQSPTTCRPNDPEQGPTHSEPVGHSAATATPEHSNPLEPYASLKAAFAVEPHKAGKTTGTKLITAAAGGSGSSVIGEPSGANDAHMFQLKEALLACNPAKLVLAVASSDPKELDAIEKVAKELIAFVTTTKAMLGAFKDDKTDARKSRRAVTTGQEFNQGEKHASVSETPDDKGKAAEQQKTRPNESHASVGENPEDGKDQDPKQHQDRPDKYKKIPGAKSSATSHQTAHRVVPENESNNDESNDAVIHPPREGPHQECTEEASSGDLPMEDCGLNLPATGVSENKFTDDGTTGLIAVKKNVFGLIRPSSTDTKNQSNDMHQPRDGSGLETDKLVSATADQPVAASPFCNQTGQKRVAKEVLESTPPKRRSVSHSAVPDSQAATTSPDLSNGQVSDHSAVPDSRATTSPGLSSGQADNIVDVSAVPDSRAATGSPDGSPDLCTDEADNNVDHCSPDLSAVPEARRVAEEGKLATSQLLHSHIGFTRKEINQNQAWKAIGLTKKFGSGAGLAPNLAYLSVEAGQVALDEDTPGMLTVTFLLPGPERIKIKEQLDSLEKPIALFWTESQLESGERLWHYIGHYQCEKICEEEVTFSASFCWNKFHEKVATKLDEIAADGATVACCSH</sequence>
<evidence type="ECO:0000256" key="1">
    <source>
        <dbReference type="SAM" id="MobiDB-lite"/>
    </source>
</evidence>
<accession>A0A9N8HKA8</accession>
<comment type="caution">
    <text evidence="2">The sequence shown here is derived from an EMBL/GenBank/DDBJ whole genome shotgun (WGS) entry which is preliminary data.</text>
</comment>